<dbReference type="EMBL" id="FOMG01000004">
    <property type="protein sequence ID" value="SFC50024.1"/>
    <property type="molecule type" value="Genomic_DNA"/>
</dbReference>
<evidence type="ECO:0000313" key="2">
    <source>
        <dbReference type="Proteomes" id="UP000199263"/>
    </source>
</evidence>
<keyword evidence="2" id="KW-1185">Reference proteome</keyword>
<sequence length="183" mass="20936">MLKIKRIICLLSFIFLFSTYNISIITPFKALTTDVVEDKSIEMIHKDKTDLNGNPTEMQYEKMKQKELAKEKDEKTNEPEWKEFILTFYTSLESENSSAGAVTCQNKPLSRGGVANNVIPQNTNIYLEGYGQVIVNDKGSNKYFGVDNRLDVFIEREPGESNKHYSQRISSYGVQKVQGYIVK</sequence>
<organism evidence="1 2">
    <name type="scientific">Clostridium uliginosum</name>
    <dbReference type="NCBI Taxonomy" id="119641"/>
    <lineage>
        <taxon>Bacteria</taxon>
        <taxon>Bacillati</taxon>
        <taxon>Bacillota</taxon>
        <taxon>Clostridia</taxon>
        <taxon>Eubacteriales</taxon>
        <taxon>Clostridiaceae</taxon>
        <taxon>Clostridium</taxon>
    </lineage>
</organism>
<protein>
    <submittedName>
        <fullName evidence="1">3D (Asp-Asp-Asp) domain-containing protein</fullName>
    </submittedName>
</protein>
<dbReference type="AlphaFoldDB" id="A0A1I1JNA2"/>
<name>A0A1I1JNA2_9CLOT</name>
<evidence type="ECO:0000313" key="1">
    <source>
        <dbReference type="EMBL" id="SFC50024.1"/>
    </source>
</evidence>
<dbReference type="InterPro" id="IPR059180">
    <property type="entry name" value="3D_YorM"/>
</dbReference>
<dbReference type="CDD" id="cd14667">
    <property type="entry name" value="3D_containing_proteins"/>
    <property type="match status" value="1"/>
</dbReference>
<gene>
    <name evidence="1" type="ORF">SAMN05421842_104102</name>
</gene>
<reference evidence="1 2" key="1">
    <citation type="submission" date="2016-10" db="EMBL/GenBank/DDBJ databases">
        <authorList>
            <person name="de Groot N.N."/>
        </authorList>
    </citation>
    <scope>NUCLEOTIDE SEQUENCE [LARGE SCALE GENOMIC DNA]</scope>
    <source>
        <strain evidence="1 2">DSM 12992</strain>
    </source>
</reference>
<dbReference type="OrthoDB" id="1754181at2"/>
<dbReference type="RefSeq" id="WP_090089135.1">
    <property type="nucleotide sequence ID" value="NZ_FOMG01000004.1"/>
</dbReference>
<proteinExistence type="predicted"/>
<accession>A0A1I1JNA2</accession>
<dbReference type="Proteomes" id="UP000199263">
    <property type="component" value="Unassembled WGS sequence"/>
</dbReference>